<evidence type="ECO:0000256" key="2">
    <source>
        <dbReference type="ARBA" id="ARBA00022475"/>
    </source>
</evidence>
<keyword evidence="8" id="KW-0812">Transmembrane</keyword>
<dbReference type="CDD" id="cd06225">
    <property type="entry name" value="HAMP"/>
    <property type="match status" value="1"/>
</dbReference>
<feature type="region of interest" description="Disordered" evidence="7">
    <location>
        <begin position="543"/>
        <end position="567"/>
    </location>
</feature>
<feature type="transmembrane region" description="Helical" evidence="8">
    <location>
        <begin position="207"/>
        <end position="228"/>
    </location>
</feature>
<feature type="compositionally biased region" description="Low complexity" evidence="7">
    <location>
        <begin position="543"/>
        <end position="553"/>
    </location>
</feature>
<keyword evidence="3 8" id="KW-0472">Membrane</keyword>
<evidence type="ECO:0000256" key="8">
    <source>
        <dbReference type="SAM" id="Phobius"/>
    </source>
</evidence>
<dbReference type="PANTHER" id="PTHR32089">
    <property type="entry name" value="METHYL-ACCEPTING CHEMOTAXIS PROTEIN MCPB"/>
    <property type="match status" value="1"/>
</dbReference>
<protein>
    <submittedName>
        <fullName evidence="11">Methyl-accepting chemotaxis protein</fullName>
    </submittedName>
</protein>
<dbReference type="Gene3D" id="1.10.287.950">
    <property type="entry name" value="Methyl-accepting chemotaxis protein"/>
    <property type="match status" value="1"/>
</dbReference>
<dbReference type="SUPFAM" id="SSF58104">
    <property type="entry name" value="Methyl-accepting chemotaxis protein (MCP) signaling domain"/>
    <property type="match status" value="1"/>
</dbReference>
<dbReference type="Pfam" id="PF00672">
    <property type="entry name" value="HAMP"/>
    <property type="match status" value="1"/>
</dbReference>
<accession>A0ABT7KZP6</accession>
<dbReference type="Proteomes" id="UP001235343">
    <property type="component" value="Unassembled WGS sequence"/>
</dbReference>
<reference evidence="11 12" key="1">
    <citation type="submission" date="2023-06" db="EMBL/GenBank/DDBJ databases">
        <title>Aquibacillus rhizosphaerae LR5S19.</title>
        <authorList>
            <person name="Sun J.-Q."/>
        </authorList>
    </citation>
    <scope>NUCLEOTIDE SEQUENCE [LARGE SCALE GENOMIC DNA]</scope>
    <source>
        <strain evidence="11 12">LR5S19</strain>
    </source>
</reference>
<evidence type="ECO:0000259" key="10">
    <source>
        <dbReference type="PROSITE" id="PS50885"/>
    </source>
</evidence>
<keyword evidence="2" id="KW-1003">Cell membrane</keyword>
<keyword evidence="12" id="KW-1185">Reference proteome</keyword>
<evidence type="ECO:0000313" key="11">
    <source>
        <dbReference type="EMBL" id="MDL4839021.1"/>
    </source>
</evidence>
<evidence type="ECO:0000256" key="6">
    <source>
        <dbReference type="PROSITE-ProRule" id="PRU00284"/>
    </source>
</evidence>
<dbReference type="SMART" id="SM00283">
    <property type="entry name" value="MA"/>
    <property type="match status" value="1"/>
</dbReference>
<dbReference type="PANTHER" id="PTHR32089:SF112">
    <property type="entry name" value="LYSOZYME-LIKE PROTEIN-RELATED"/>
    <property type="match status" value="1"/>
</dbReference>
<dbReference type="SMART" id="SM00304">
    <property type="entry name" value="HAMP"/>
    <property type="match status" value="1"/>
</dbReference>
<evidence type="ECO:0000256" key="4">
    <source>
        <dbReference type="ARBA" id="ARBA00023224"/>
    </source>
</evidence>
<feature type="transmembrane region" description="Helical" evidence="8">
    <location>
        <begin position="35"/>
        <end position="60"/>
    </location>
</feature>
<evidence type="ECO:0000256" key="1">
    <source>
        <dbReference type="ARBA" id="ARBA00004236"/>
    </source>
</evidence>
<evidence type="ECO:0000256" key="5">
    <source>
        <dbReference type="ARBA" id="ARBA00029447"/>
    </source>
</evidence>
<dbReference type="InterPro" id="IPR003660">
    <property type="entry name" value="HAMP_dom"/>
</dbReference>
<evidence type="ECO:0000256" key="3">
    <source>
        <dbReference type="ARBA" id="ARBA00023136"/>
    </source>
</evidence>
<dbReference type="InterPro" id="IPR004089">
    <property type="entry name" value="MCPsignal_dom"/>
</dbReference>
<sequence>MKQFFKNITHFSNKPRKRNGVKNGMFNNFNIGKKFGVALTIVFILFGISTAIVASLIAGIGENVDALDRRSDRALDISEVNTLTQTMGLRIANYVHYSTQSYVTEYNDRRQQYNLLIDKLEPEMDTPEQKELLTQVVNNNQLIDERFTQDIIPAVENGDFVTAKRTAQEVDGLQLETVVILDILRDIVNDESQLAVEEVKESQQLTFFALTISMIVSIVVGSVLVFFISRKVSRNLKKVVEVSDKIADGDLSIQSIDYQGKDEIGRIATAINVMGSNLRTMIQNIVNVSETVNSQSEKLSHSANEVKLGSEQVASTMAELATGTESQANHISEFSVAMGTFSEMVSEANENGGLIRQSSNTVLGMTKNGSNLMNLSITQMGKIDQIVKDAVQKVQGLDAKSQEITKLVSVIKDISDQTNLLALNAAIEAARAGEHGKGFAVVADEVRKLAEQVGVSVKDITTIVQNIKTESSVVTESLQSGYNEVKEGTSQIKATGETFTDIDHAINSMVETIENVTNNLLNITARSQEMNATLQEVASISEESAAGVEEASATTEQTSASMEEVSGNSTELNKLSIKLKDIIGKFRI</sequence>
<comment type="subcellular location">
    <subcellularLocation>
        <location evidence="1">Cell membrane</location>
    </subcellularLocation>
</comment>
<evidence type="ECO:0000256" key="7">
    <source>
        <dbReference type="SAM" id="MobiDB-lite"/>
    </source>
</evidence>
<keyword evidence="8" id="KW-1133">Transmembrane helix</keyword>
<organism evidence="11 12">
    <name type="scientific">Aquibacillus rhizosphaerae</name>
    <dbReference type="NCBI Taxonomy" id="3051431"/>
    <lineage>
        <taxon>Bacteria</taxon>
        <taxon>Bacillati</taxon>
        <taxon>Bacillota</taxon>
        <taxon>Bacilli</taxon>
        <taxon>Bacillales</taxon>
        <taxon>Bacillaceae</taxon>
        <taxon>Aquibacillus</taxon>
    </lineage>
</organism>
<name>A0ABT7KZP6_9BACI</name>
<dbReference type="Pfam" id="PF00015">
    <property type="entry name" value="MCPsignal"/>
    <property type="match status" value="1"/>
</dbReference>
<feature type="domain" description="HAMP" evidence="10">
    <location>
        <begin position="230"/>
        <end position="283"/>
    </location>
</feature>
<feature type="compositionally biased region" description="Polar residues" evidence="7">
    <location>
        <begin position="554"/>
        <end position="567"/>
    </location>
</feature>
<feature type="domain" description="Methyl-accepting transducer" evidence="9">
    <location>
        <begin position="302"/>
        <end position="552"/>
    </location>
</feature>
<evidence type="ECO:0000259" key="9">
    <source>
        <dbReference type="PROSITE" id="PS50111"/>
    </source>
</evidence>
<gene>
    <name evidence="11" type="ORF">QQS35_00840</name>
</gene>
<dbReference type="RefSeq" id="WP_285929817.1">
    <property type="nucleotide sequence ID" value="NZ_JASTZU010000003.1"/>
</dbReference>
<dbReference type="CDD" id="cd11386">
    <property type="entry name" value="MCP_signal"/>
    <property type="match status" value="1"/>
</dbReference>
<dbReference type="PROSITE" id="PS50111">
    <property type="entry name" value="CHEMOTAXIS_TRANSDUC_2"/>
    <property type="match status" value="1"/>
</dbReference>
<evidence type="ECO:0000313" key="12">
    <source>
        <dbReference type="Proteomes" id="UP001235343"/>
    </source>
</evidence>
<comment type="caution">
    <text evidence="11">The sequence shown here is derived from an EMBL/GenBank/DDBJ whole genome shotgun (WGS) entry which is preliminary data.</text>
</comment>
<keyword evidence="4 6" id="KW-0807">Transducer</keyword>
<proteinExistence type="inferred from homology"/>
<dbReference type="PROSITE" id="PS50885">
    <property type="entry name" value="HAMP"/>
    <property type="match status" value="1"/>
</dbReference>
<dbReference type="EMBL" id="JASTZU010000003">
    <property type="protein sequence ID" value="MDL4839021.1"/>
    <property type="molecule type" value="Genomic_DNA"/>
</dbReference>
<comment type="similarity">
    <text evidence="5">Belongs to the methyl-accepting chemotaxis (MCP) protein family.</text>
</comment>